<dbReference type="PROSITE" id="PS50007">
    <property type="entry name" value="PIPLC_X_DOMAIN"/>
    <property type="match status" value="1"/>
</dbReference>
<sequence length="234" mass="25990">MITGHRGAAALAPENTIASINKAAEAGVKWVEIDTQLSADGIPVVIHDETVNRCTDGKGRIADLTLAQLKRLDAGSWFHPSYANERIPTLAEALDACLSLDLTLNIELKIHRDEQIEPLVDAVVALINEKGYPIDKLLFSSFQKRALELCQQLMPEVRRGFICEVWNDYSLSSIETCHAYSVHIDHHILTPAIARNIKSAGYILKIWTLNKAEKAQSFWDMGVDSIITDAPDKF</sequence>
<dbReference type="EMBL" id="JWLZ01000182">
    <property type="protein sequence ID" value="KHT62175.1"/>
    <property type="molecule type" value="Genomic_DNA"/>
</dbReference>
<gene>
    <name evidence="2" type="ORF">RJ45_18620</name>
</gene>
<dbReference type="RefSeq" id="WP_039465854.1">
    <property type="nucleotide sequence ID" value="NZ_JWLZ01000182.1"/>
</dbReference>
<dbReference type="Pfam" id="PF03009">
    <property type="entry name" value="GDPD"/>
    <property type="match status" value="1"/>
</dbReference>
<evidence type="ECO:0000313" key="3">
    <source>
        <dbReference type="Proteomes" id="UP000031278"/>
    </source>
</evidence>
<accession>A0A0B9GB86</accession>
<comment type="caution">
    <text evidence="2">The sequence shown here is derived from an EMBL/GenBank/DDBJ whole genome shotgun (WGS) entry which is preliminary data.</text>
</comment>
<dbReference type="InterPro" id="IPR030395">
    <property type="entry name" value="GP_PDE_dom"/>
</dbReference>
<evidence type="ECO:0000313" key="2">
    <source>
        <dbReference type="EMBL" id="KHT62175.1"/>
    </source>
</evidence>
<dbReference type="GO" id="GO:0006629">
    <property type="term" value="P:lipid metabolic process"/>
    <property type="evidence" value="ECO:0007669"/>
    <property type="project" value="InterPro"/>
</dbReference>
<dbReference type="GO" id="GO:0008081">
    <property type="term" value="F:phosphoric diester hydrolase activity"/>
    <property type="evidence" value="ECO:0007669"/>
    <property type="project" value="InterPro"/>
</dbReference>
<feature type="domain" description="GP-PDE" evidence="1">
    <location>
        <begin position="1"/>
        <end position="234"/>
    </location>
</feature>
<name>A0A0B9GB86_9GAMM</name>
<dbReference type="Gene3D" id="3.20.20.190">
    <property type="entry name" value="Phosphatidylinositol (PI) phosphodiesterase"/>
    <property type="match status" value="1"/>
</dbReference>
<reference evidence="2 3" key="1">
    <citation type="submission" date="2014-12" db="EMBL/GenBank/DDBJ databases">
        <title>Genome sequencing of Photobacterium gaetbulicola AD005a.</title>
        <authorList>
            <person name="Adrian T.G.S."/>
            <person name="Chan K.G."/>
        </authorList>
    </citation>
    <scope>NUCLEOTIDE SEQUENCE [LARGE SCALE GENOMIC DNA]</scope>
    <source>
        <strain evidence="2 3">AD005a</strain>
    </source>
</reference>
<dbReference type="Proteomes" id="UP000031278">
    <property type="component" value="Unassembled WGS sequence"/>
</dbReference>
<evidence type="ECO:0000259" key="1">
    <source>
        <dbReference type="PROSITE" id="PS51704"/>
    </source>
</evidence>
<protein>
    <submittedName>
        <fullName evidence="2">Glycerophosphodiester phosphodiesterase</fullName>
    </submittedName>
</protein>
<dbReference type="AlphaFoldDB" id="A0A0B9GB86"/>
<dbReference type="PANTHER" id="PTHR46211">
    <property type="entry name" value="GLYCEROPHOSPHORYL DIESTER PHOSPHODIESTERASE"/>
    <property type="match status" value="1"/>
</dbReference>
<dbReference type="PANTHER" id="PTHR46211:SF1">
    <property type="entry name" value="GLYCEROPHOSPHODIESTER PHOSPHODIESTERASE, CYTOPLASMIC"/>
    <property type="match status" value="1"/>
</dbReference>
<proteinExistence type="predicted"/>
<organism evidence="2 3">
    <name type="scientific">Photobacterium gaetbulicola</name>
    <dbReference type="NCBI Taxonomy" id="1295392"/>
    <lineage>
        <taxon>Bacteria</taxon>
        <taxon>Pseudomonadati</taxon>
        <taxon>Pseudomonadota</taxon>
        <taxon>Gammaproteobacteria</taxon>
        <taxon>Vibrionales</taxon>
        <taxon>Vibrionaceae</taxon>
        <taxon>Photobacterium</taxon>
    </lineage>
</organism>
<dbReference type="SUPFAM" id="SSF51695">
    <property type="entry name" value="PLC-like phosphodiesterases"/>
    <property type="match status" value="1"/>
</dbReference>
<dbReference type="PROSITE" id="PS51704">
    <property type="entry name" value="GP_PDE"/>
    <property type="match status" value="1"/>
</dbReference>
<dbReference type="InterPro" id="IPR017946">
    <property type="entry name" value="PLC-like_Pdiesterase_TIM-brl"/>
</dbReference>